<reference evidence="2 3" key="1">
    <citation type="submission" date="2020-02" db="EMBL/GenBank/DDBJ databases">
        <title>Genome sequencing, annotation and comparative genomic analysis of Bacillus tequilensis EA-CB0015, an effective biological control agent against Pseudocercospora fijiensis in banana plants.</title>
        <authorList>
            <person name="Cuellar-Gaviria T.Z."/>
            <person name="Ju K.-S."/>
            <person name="Villegas-Escobar V."/>
        </authorList>
    </citation>
    <scope>NUCLEOTIDE SEQUENCE [LARGE SCALE GENOMIC DNA]</scope>
    <source>
        <strain evidence="2 3">EA-CB0015</strain>
    </source>
</reference>
<dbReference type="Pfam" id="PF12679">
    <property type="entry name" value="ABC2_membrane_2"/>
    <property type="match status" value="1"/>
</dbReference>
<dbReference type="EMBL" id="CP048852">
    <property type="protein sequence ID" value="QIW81886.1"/>
    <property type="molecule type" value="Genomic_DNA"/>
</dbReference>
<feature type="transmembrane region" description="Helical" evidence="1">
    <location>
        <begin position="229"/>
        <end position="250"/>
    </location>
</feature>
<dbReference type="AlphaFoldDB" id="A0A6H0WRH9"/>
<feature type="transmembrane region" description="Helical" evidence="1">
    <location>
        <begin position="153"/>
        <end position="174"/>
    </location>
</feature>
<keyword evidence="1" id="KW-0812">Transmembrane</keyword>
<protein>
    <submittedName>
        <fullName evidence="2">ABC transporter permease</fullName>
    </submittedName>
</protein>
<dbReference type="GO" id="GO:0005886">
    <property type="term" value="C:plasma membrane"/>
    <property type="evidence" value="ECO:0007669"/>
    <property type="project" value="UniProtKB-SubCell"/>
</dbReference>
<feature type="transmembrane region" description="Helical" evidence="1">
    <location>
        <begin position="115"/>
        <end position="141"/>
    </location>
</feature>
<feature type="transmembrane region" description="Helical" evidence="1">
    <location>
        <begin position="76"/>
        <end position="94"/>
    </location>
</feature>
<accession>A0A6H0WRH9</accession>
<feature type="transmembrane region" description="Helical" evidence="1">
    <location>
        <begin position="181"/>
        <end position="202"/>
    </location>
</feature>
<keyword evidence="3" id="KW-1185">Reference proteome</keyword>
<feature type="transmembrane region" description="Helical" evidence="1">
    <location>
        <begin position="21"/>
        <end position="42"/>
    </location>
</feature>
<sequence length="258" mass="28475">MKVMLTLLQKEWLEGWKSGKLIWLPIAMMIVGLTQPLTIYYMPEIIEHGGNLPDGMKISFTVPSGSEVMVSTLSQFNTLGMALIIFSVMGSVANERNQGVTSLIMSRPVTSAHYIVSKWLTQSVIGIGAFAAGYGLAYYYVRLLFEHTSFSRFAASLGLYALWIMFIVTAGLAGSTMFRSLGAAAAFGIGLTATVSFAVSLFPDGAKWLPAELCKQAEHILTHGERADFFGWSLTFSILCIVLLAVFSVWRFRRYESY</sequence>
<dbReference type="PANTHER" id="PTHR37305">
    <property type="entry name" value="INTEGRAL MEMBRANE PROTEIN-RELATED"/>
    <property type="match status" value="1"/>
</dbReference>
<keyword evidence="1" id="KW-0472">Membrane</keyword>
<evidence type="ECO:0000313" key="3">
    <source>
        <dbReference type="Proteomes" id="UP000501914"/>
    </source>
</evidence>
<dbReference type="GO" id="GO:0140359">
    <property type="term" value="F:ABC-type transporter activity"/>
    <property type="evidence" value="ECO:0007669"/>
    <property type="project" value="InterPro"/>
</dbReference>
<gene>
    <name evidence="2" type="ORF">G4P54_19885</name>
</gene>
<dbReference type="Proteomes" id="UP000501914">
    <property type="component" value="Chromosome"/>
</dbReference>
<dbReference type="KEGG" id="bteq:G4P54_19885"/>
<keyword evidence="1" id="KW-1133">Transmembrane helix</keyword>
<dbReference type="RefSeq" id="WP_167873636.1">
    <property type="nucleotide sequence ID" value="NZ_CP048852.1"/>
</dbReference>
<dbReference type="PANTHER" id="PTHR37305:SF1">
    <property type="entry name" value="MEMBRANE PROTEIN"/>
    <property type="match status" value="1"/>
</dbReference>
<organism evidence="2 3">
    <name type="scientific">Bacillus tequilensis</name>
    <dbReference type="NCBI Taxonomy" id="227866"/>
    <lineage>
        <taxon>Bacteria</taxon>
        <taxon>Bacillati</taxon>
        <taxon>Bacillota</taxon>
        <taxon>Bacilli</taxon>
        <taxon>Bacillales</taxon>
        <taxon>Bacillaceae</taxon>
        <taxon>Bacillus</taxon>
    </lineage>
</organism>
<proteinExistence type="predicted"/>
<evidence type="ECO:0000256" key="1">
    <source>
        <dbReference type="SAM" id="Phobius"/>
    </source>
</evidence>
<name>A0A6H0WRH9_9BACI</name>
<evidence type="ECO:0000313" key="2">
    <source>
        <dbReference type="EMBL" id="QIW81886.1"/>
    </source>
</evidence>